<dbReference type="SUPFAM" id="SSF82199">
    <property type="entry name" value="SET domain"/>
    <property type="match status" value="1"/>
</dbReference>
<dbReference type="PROSITE" id="PS01360">
    <property type="entry name" value="ZF_MYND_1"/>
    <property type="match status" value="1"/>
</dbReference>
<evidence type="ECO:0000256" key="6">
    <source>
        <dbReference type="ARBA" id="ARBA00022771"/>
    </source>
</evidence>
<dbReference type="Pfam" id="PF01753">
    <property type="entry name" value="zf-MYND"/>
    <property type="match status" value="1"/>
</dbReference>
<evidence type="ECO:0000259" key="11">
    <source>
        <dbReference type="PROSITE" id="PS50280"/>
    </source>
</evidence>
<dbReference type="EC" id="2.1.1.354" evidence="1"/>
<dbReference type="PROSITE" id="PS50280">
    <property type="entry name" value="SET"/>
    <property type="match status" value="1"/>
</dbReference>
<dbReference type="SUPFAM" id="SSF48452">
    <property type="entry name" value="TPR-like"/>
    <property type="match status" value="1"/>
</dbReference>
<dbReference type="Pfam" id="PF00856">
    <property type="entry name" value="SET"/>
    <property type="match status" value="1"/>
</dbReference>
<dbReference type="InterPro" id="IPR044420">
    <property type="entry name" value="SMYD3_SET"/>
</dbReference>
<dbReference type="Gene3D" id="2.170.270.10">
    <property type="entry name" value="SET domain"/>
    <property type="match status" value="1"/>
</dbReference>
<keyword evidence="7" id="KW-0862">Zinc</keyword>
<reference evidence="14" key="1">
    <citation type="submission" date="2025-08" db="UniProtKB">
        <authorList>
            <consortium name="RefSeq"/>
        </authorList>
    </citation>
    <scope>IDENTIFICATION</scope>
</reference>
<proteinExistence type="predicted"/>
<evidence type="ECO:0000256" key="4">
    <source>
        <dbReference type="ARBA" id="ARBA00022691"/>
    </source>
</evidence>
<feature type="region of interest" description="Disordered" evidence="10">
    <location>
        <begin position="1"/>
        <end position="20"/>
    </location>
</feature>
<dbReference type="Gene3D" id="1.25.40.10">
    <property type="entry name" value="Tetratricopeptide repeat domain"/>
    <property type="match status" value="1"/>
</dbReference>
<sequence length="428" mass="49566">MESAVLERFPSPGKGSGLRSRRRVRPGELLYRAEPFAYVLTKEQLGSLCERCLRRNEHLHRCSQCKVAKYCGKSCQKEAWLDHKQECRCLKNIKPNFPPDSVRLAGRIVFKLLRQSVCLSERLYSVADLQSNIERLSEEMKDGLRHLAETLQLYLKTEIQDESQLPPAIDFFQIFTKVTCNCFTISNGEMQDVGVGLYPSMSLLNHSCDPNCVIVFEGYQLLLRSVREIQIGEELTISYIESLMPTSERQKQLVRQYCFECDCLLCQNQEKDSEKLAGEEHAWKEVKDAVNKVRYPKSKEEWKQVLARCQNLLSSNMGHLPDTNIYQLKMLDCAMDACINLESWEEALCYGLRTLEPYRLYYPGFHPLRAVQLLRVGKLQYSQDMFPQALETLKQAYNIMKVTHGTDHSLMKTLMEIKEECEAMVRIQ</sequence>
<keyword evidence="2" id="KW-0489">Methyltransferase</keyword>
<dbReference type="PROSITE" id="PS50865">
    <property type="entry name" value="ZF_MYND_2"/>
    <property type="match status" value="1"/>
</dbReference>
<dbReference type="CDD" id="cd19203">
    <property type="entry name" value="SET_SMYD3"/>
    <property type="match status" value="1"/>
</dbReference>
<dbReference type="CTD" id="64754"/>
<keyword evidence="4" id="KW-0949">S-adenosyl-L-methionine</keyword>
<dbReference type="GO" id="GO:0008270">
    <property type="term" value="F:zinc ion binding"/>
    <property type="evidence" value="ECO:0007669"/>
    <property type="project" value="UniProtKB-KW"/>
</dbReference>
<name>A0A6J0GJJ4_9PASS</name>
<evidence type="ECO:0000313" key="13">
    <source>
        <dbReference type="Proteomes" id="UP000504624"/>
    </source>
</evidence>
<dbReference type="RefSeq" id="XP_017662061.1">
    <property type="nucleotide sequence ID" value="XM_017806572.1"/>
</dbReference>
<keyword evidence="5" id="KW-0479">Metal-binding</keyword>
<evidence type="ECO:0000313" key="14">
    <source>
        <dbReference type="RefSeq" id="XP_017662061.1"/>
    </source>
</evidence>
<dbReference type="Gene3D" id="6.10.140.2220">
    <property type="match status" value="1"/>
</dbReference>
<evidence type="ECO:0000256" key="8">
    <source>
        <dbReference type="ARBA" id="ARBA00047571"/>
    </source>
</evidence>
<dbReference type="OrthoDB" id="265717at2759"/>
<dbReference type="FunFam" id="2.170.270.10:FF:000013">
    <property type="entry name" value="Histone-lysine N-methyltransferase SMYD1 isoform 1"/>
    <property type="match status" value="1"/>
</dbReference>
<gene>
    <name evidence="14" type="primary">SMYD3</name>
</gene>
<dbReference type="Gene3D" id="1.25.40.970">
    <property type="match status" value="1"/>
</dbReference>
<accession>A0A6J0GJJ4</accession>
<evidence type="ECO:0000256" key="9">
    <source>
        <dbReference type="PROSITE-ProRule" id="PRU00134"/>
    </source>
</evidence>
<dbReference type="InterPro" id="IPR011990">
    <property type="entry name" value="TPR-like_helical_dom_sf"/>
</dbReference>
<keyword evidence="3" id="KW-0808">Transferase</keyword>
<dbReference type="GeneID" id="108493299"/>
<comment type="catalytic activity">
    <reaction evidence="8">
        <text>L-lysyl(4)-[histone H3] + 3 S-adenosyl-L-methionine = N(6),N(6),N(6)-trimethyl-L-lysyl(4)-[histone H3] + 3 S-adenosyl-L-homocysteine + 3 H(+)</text>
        <dbReference type="Rhea" id="RHEA:60260"/>
        <dbReference type="Rhea" id="RHEA-COMP:15537"/>
        <dbReference type="Rhea" id="RHEA-COMP:15547"/>
        <dbReference type="ChEBI" id="CHEBI:15378"/>
        <dbReference type="ChEBI" id="CHEBI:29969"/>
        <dbReference type="ChEBI" id="CHEBI:57856"/>
        <dbReference type="ChEBI" id="CHEBI:59789"/>
        <dbReference type="ChEBI" id="CHEBI:61961"/>
        <dbReference type="EC" id="2.1.1.354"/>
    </reaction>
</comment>
<evidence type="ECO:0000256" key="10">
    <source>
        <dbReference type="SAM" id="MobiDB-lite"/>
    </source>
</evidence>
<evidence type="ECO:0000256" key="2">
    <source>
        <dbReference type="ARBA" id="ARBA00022603"/>
    </source>
</evidence>
<dbReference type="GO" id="GO:0032259">
    <property type="term" value="P:methylation"/>
    <property type="evidence" value="ECO:0007669"/>
    <property type="project" value="UniProtKB-KW"/>
</dbReference>
<dbReference type="PANTHER" id="PTHR12197">
    <property type="entry name" value="HISTONE-LYSINE N-METHYLTRANSFERASE SMYD"/>
    <property type="match status" value="1"/>
</dbReference>
<protein>
    <recommendedName>
        <fullName evidence="1">[histone H3]-lysine(4) N-trimethyltransferase</fullName>
        <ecNumber evidence="1">2.1.1.354</ecNumber>
    </recommendedName>
</protein>
<evidence type="ECO:0000256" key="1">
    <source>
        <dbReference type="ARBA" id="ARBA00012182"/>
    </source>
</evidence>
<dbReference type="InterPro" id="IPR050869">
    <property type="entry name" value="H3K4_H4K5_MeTrfase"/>
</dbReference>
<evidence type="ECO:0000259" key="12">
    <source>
        <dbReference type="PROSITE" id="PS50865"/>
    </source>
</evidence>
<dbReference type="GO" id="GO:0005634">
    <property type="term" value="C:nucleus"/>
    <property type="evidence" value="ECO:0007669"/>
    <property type="project" value="TreeGrafter"/>
</dbReference>
<dbReference type="PANTHER" id="PTHR12197:SF288">
    <property type="entry name" value="HISTONE-LYSINE N-METHYLTRANSFERASE SMYD3"/>
    <property type="match status" value="1"/>
</dbReference>
<evidence type="ECO:0000256" key="3">
    <source>
        <dbReference type="ARBA" id="ARBA00022679"/>
    </source>
</evidence>
<organism evidence="13 14">
    <name type="scientific">Lepidothrix coronata</name>
    <name type="common">blue-crowned manakin</name>
    <dbReference type="NCBI Taxonomy" id="321398"/>
    <lineage>
        <taxon>Eukaryota</taxon>
        <taxon>Metazoa</taxon>
        <taxon>Chordata</taxon>
        <taxon>Craniata</taxon>
        <taxon>Vertebrata</taxon>
        <taxon>Euteleostomi</taxon>
        <taxon>Archelosauria</taxon>
        <taxon>Archosauria</taxon>
        <taxon>Dinosauria</taxon>
        <taxon>Saurischia</taxon>
        <taxon>Theropoda</taxon>
        <taxon>Coelurosauria</taxon>
        <taxon>Aves</taxon>
        <taxon>Neognathae</taxon>
        <taxon>Neoaves</taxon>
        <taxon>Telluraves</taxon>
        <taxon>Australaves</taxon>
        <taxon>Passeriformes</taxon>
        <taxon>Pipridae</taxon>
        <taxon>Lepidothrix</taxon>
    </lineage>
</organism>
<keyword evidence="13" id="KW-1185">Reference proteome</keyword>
<dbReference type="InterPro" id="IPR001214">
    <property type="entry name" value="SET_dom"/>
</dbReference>
<evidence type="ECO:0000256" key="5">
    <source>
        <dbReference type="ARBA" id="ARBA00022723"/>
    </source>
</evidence>
<dbReference type="AlphaFoldDB" id="A0A6J0GJJ4"/>
<dbReference type="Gene3D" id="1.10.220.160">
    <property type="match status" value="1"/>
</dbReference>
<dbReference type="InterPro" id="IPR002893">
    <property type="entry name" value="Znf_MYND"/>
</dbReference>
<dbReference type="Proteomes" id="UP000504624">
    <property type="component" value="Unplaced"/>
</dbReference>
<dbReference type="InterPro" id="IPR046341">
    <property type="entry name" value="SET_dom_sf"/>
</dbReference>
<evidence type="ECO:0000256" key="7">
    <source>
        <dbReference type="ARBA" id="ARBA00022833"/>
    </source>
</evidence>
<dbReference type="GO" id="GO:0140999">
    <property type="term" value="F:histone H3K4 trimethyltransferase activity"/>
    <property type="evidence" value="ECO:0007669"/>
    <property type="project" value="UniProtKB-EC"/>
</dbReference>
<dbReference type="SMART" id="SM00317">
    <property type="entry name" value="SET"/>
    <property type="match status" value="1"/>
</dbReference>
<keyword evidence="6 9" id="KW-0863">Zinc-finger</keyword>
<feature type="domain" description="SET" evidence="11">
    <location>
        <begin position="4"/>
        <end position="240"/>
    </location>
</feature>
<feature type="domain" description="MYND-type" evidence="12">
    <location>
        <begin position="49"/>
        <end position="87"/>
    </location>
</feature>